<evidence type="ECO:0000256" key="5">
    <source>
        <dbReference type="ARBA" id="ARBA00022723"/>
    </source>
</evidence>
<comment type="caution">
    <text evidence="12">The sequence shown here is derived from an EMBL/GenBank/DDBJ whole genome shotgun (WGS) entry which is preliminary data.</text>
</comment>
<keyword evidence="6" id="KW-0862">Zinc</keyword>
<keyword evidence="8" id="KW-0560">Oxidoreductase</keyword>
<name>A0A8H7EMU0_9FUNG</name>
<evidence type="ECO:0000256" key="9">
    <source>
        <dbReference type="ARBA" id="ARBA00023008"/>
    </source>
</evidence>
<dbReference type="InterPro" id="IPR024134">
    <property type="entry name" value="SOD_Cu/Zn_/chaperone"/>
</dbReference>
<keyword evidence="5" id="KW-0479">Metal-binding</keyword>
<reference evidence="12" key="1">
    <citation type="submission" date="2020-01" db="EMBL/GenBank/DDBJ databases">
        <title>Genome Sequencing of Three Apophysomyces-Like Fungal Strains Confirms a Novel Fungal Genus in the Mucoromycota with divergent Burkholderia-like Endosymbiotic Bacteria.</title>
        <authorList>
            <person name="Stajich J.E."/>
            <person name="Macias A.M."/>
            <person name="Carter-House D."/>
            <person name="Lovett B."/>
            <person name="Kasson L.R."/>
            <person name="Berry K."/>
            <person name="Grigoriev I."/>
            <person name="Chang Y."/>
            <person name="Spatafora J."/>
            <person name="Kasson M.T."/>
        </authorList>
    </citation>
    <scope>NUCLEOTIDE SEQUENCE</scope>
    <source>
        <strain evidence="12">NRRL A-21654</strain>
    </source>
</reference>
<dbReference type="Pfam" id="PF00561">
    <property type="entry name" value="Abhydrolase_1"/>
    <property type="match status" value="1"/>
</dbReference>
<feature type="domain" description="Superoxide dismutase copper/zinc binding" evidence="10">
    <location>
        <begin position="14"/>
        <end position="149"/>
    </location>
</feature>
<dbReference type="SUPFAM" id="SSF49329">
    <property type="entry name" value="Cu,Zn superoxide dismutase-like"/>
    <property type="match status" value="1"/>
</dbReference>
<dbReference type="Proteomes" id="UP000605846">
    <property type="component" value="Unassembled WGS sequence"/>
</dbReference>
<dbReference type="CDD" id="cd00305">
    <property type="entry name" value="Cu-Zn_Superoxide_Dismutase"/>
    <property type="match status" value="1"/>
</dbReference>
<evidence type="ECO:0000313" key="13">
    <source>
        <dbReference type="Proteomes" id="UP000605846"/>
    </source>
</evidence>
<sequence length="637" mass="71388">MVKAVAFIRGDSKVTGTVTFVQESENAPTTIEATITGLTPGKHGFHVHEFGDNTNGCTSAGAHFNPHGKTHGSPDSEERHAGDLGNVVADADGKATLKIEDKQVKLIGPHSVIGRTIVVHAAEDDLGQGGHELSKTTGNAGDRWACGVIGMGAELLTPCHHFPLFHASVTPKRFFTKPMPSYDHDAAVESYTIPGARVFDHFFKCPLDYERKDSHQHIDVFVRQLVPIGKEDLINNLPFLLYLQGGPGFEVALPSDANSGWIKAAFDHGYQVLLLDQRGTGLSSQISAESLDALQLSTTDQKLNYVKHFRADSIVRDCETIRHQLTKDRPAGYEKRISLLGQSFGGFCIGTYLSLFPQSVKEALITGGVPPLVDSPDEVYRLLYPRILKRNKLYYEKFPHDVARVRRIHAYVSENKPILPNGGLLTARRFLQLGIQFGFSGGYDKVHELILQAANDLDRMERLSYRTLNNLQQLQSWDSNVIYAVLHEAIYCQGQASNWSAERILKSEFAEDFEWRIDHLKPDQPVHFTGETIYPFMFEDYAELRPLTELAHRLASHSWGQLYNKDVLKSTTVPVAGVSYFDDMYVDRELSEKTAEVIQGFKQWITNEYAHNGLRADGERIVNYLFKLARGEENYNR</sequence>
<dbReference type="InterPro" id="IPR000073">
    <property type="entry name" value="AB_hydrolase_1"/>
</dbReference>
<dbReference type="SUPFAM" id="SSF53474">
    <property type="entry name" value="alpha/beta-Hydrolases"/>
    <property type="match status" value="1"/>
</dbReference>
<dbReference type="InterPro" id="IPR036423">
    <property type="entry name" value="SOD-like_Cu/Zn_dom_sf"/>
</dbReference>
<evidence type="ECO:0000256" key="8">
    <source>
        <dbReference type="ARBA" id="ARBA00023002"/>
    </source>
</evidence>
<evidence type="ECO:0000313" key="12">
    <source>
        <dbReference type="EMBL" id="KAF7721961.1"/>
    </source>
</evidence>
<dbReference type="InterPro" id="IPR018152">
    <property type="entry name" value="SOD_Cu/Zn_BS"/>
</dbReference>
<dbReference type="FunFam" id="2.60.40.200:FF:000001">
    <property type="entry name" value="Superoxide dismutase [Cu-Zn]"/>
    <property type="match status" value="1"/>
</dbReference>
<dbReference type="PROSITE" id="PS00087">
    <property type="entry name" value="SOD_CU_ZN_1"/>
    <property type="match status" value="1"/>
</dbReference>
<evidence type="ECO:0000256" key="7">
    <source>
        <dbReference type="ARBA" id="ARBA00022862"/>
    </source>
</evidence>
<dbReference type="Pfam" id="PF00080">
    <property type="entry name" value="Sod_Cu"/>
    <property type="match status" value="1"/>
</dbReference>
<comment type="similarity">
    <text evidence="3">Belongs to the Cu-Zn superoxide dismutase family.</text>
</comment>
<dbReference type="InterPro" id="IPR001424">
    <property type="entry name" value="SOD_Cu_Zn_dom"/>
</dbReference>
<dbReference type="InterPro" id="IPR029058">
    <property type="entry name" value="AB_hydrolase_fold"/>
</dbReference>
<dbReference type="EC" id="1.15.1.1" evidence="4"/>
<gene>
    <name evidence="12" type="ORF">EC973_003899</name>
</gene>
<keyword evidence="7" id="KW-0049">Antioxidant</keyword>
<dbReference type="GO" id="GO:0005507">
    <property type="term" value="F:copper ion binding"/>
    <property type="evidence" value="ECO:0007669"/>
    <property type="project" value="InterPro"/>
</dbReference>
<keyword evidence="9" id="KW-0186">Copper</keyword>
<evidence type="ECO:0000256" key="4">
    <source>
        <dbReference type="ARBA" id="ARBA00012682"/>
    </source>
</evidence>
<evidence type="ECO:0000256" key="3">
    <source>
        <dbReference type="ARBA" id="ARBA00010457"/>
    </source>
</evidence>
<dbReference type="Gene3D" id="2.60.40.200">
    <property type="entry name" value="Superoxide dismutase, copper/zinc binding domain"/>
    <property type="match status" value="1"/>
</dbReference>
<evidence type="ECO:0000259" key="11">
    <source>
        <dbReference type="Pfam" id="PF00561"/>
    </source>
</evidence>
<feature type="domain" description="AB hydrolase-1" evidence="11">
    <location>
        <begin position="239"/>
        <end position="402"/>
    </location>
</feature>
<comment type="cofactor">
    <cofactor evidence="1">
        <name>Cu cation</name>
        <dbReference type="ChEBI" id="CHEBI:23378"/>
    </cofactor>
</comment>
<evidence type="ECO:0000256" key="1">
    <source>
        <dbReference type="ARBA" id="ARBA00001935"/>
    </source>
</evidence>
<protein>
    <recommendedName>
        <fullName evidence="4">superoxide dismutase</fullName>
        <ecNumber evidence="4">1.15.1.1</ecNumber>
    </recommendedName>
</protein>
<keyword evidence="13" id="KW-1185">Reference proteome</keyword>
<dbReference type="EMBL" id="JABAYA010000222">
    <property type="protein sequence ID" value="KAF7721961.1"/>
    <property type="molecule type" value="Genomic_DNA"/>
</dbReference>
<dbReference type="Gene3D" id="3.40.50.1820">
    <property type="entry name" value="alpha/beta hydrolase"/>
    <property type="match status" value="1"/>
</dbReference>
<dbReference type="PANTHER" id="PTHR10003">
    <property type="entry name" value="SUPEROXIDE DISMUTASE CU-ZN -RELATED"/>
    <property type="match status" value="1"/>
</dbReference>
<evidence type="ECO:0000256" key="6">
    <source>
        <dbReference type="ARBA" id="ARBA00022833"/>
    </source>
</evidence>
<dbReference type="PRINTS" id="PR00068">
    <property type="entry name" value="CUZNDISMTASE"/>
</dbReference>
<dbReference type="GO" id="GO:0004784">
    <property type="term" value="F:superoxide dismutase activity"/>
    <property type="evidence" value="ECO:0007669"/>
    <property type="project" value="UniProtKB-EC"/>
</dbReference>
<dbReference type="AlphaFoldDB" id="A0A8H7EMU0"/>
<comment type="cofactor">
    <cofactor evidence="2">
        <name>Zn(2+)</name>
        <dbReference type="ChEBI" id="CHEBI:29105"/>
    </cofactor>
</comment>
<accession>A0A8H7EMU0</accession>
<evidence type="ECO:0000259" key="10">
    <source>
        <dbReference type="Pfam" id="PF00080"/>
    </source>
</evidence>
<proteinExistence type="inferred from homology"/>
<dbReference type="PROSITE" id="PS00332">
    <property type="entry name" value="SOD_CU_ZN_2"/>
    <property type="match status" value="1"/>
</dbReference>
<dbReference type="OrthoDB" id="1898734at2759"/>
<evidence type="ECO:0000256" key="2">
    <source>
        <dbReference type="ARBA" id="ARBA00001947"/>
    </source>
</evidence>
<organism evidence="12 13">
    <name type="scientific">Apophysomyces ossiformis</name>
    <dbReference type="NCBI Taxonomy" id="679940"/>
    <lineage>
        <taxon>Eukaryota</taxon>
        <taxon>Fungi</taxon>
        <taxon>Fungi incertae sedis</taxon>
        <taxon>Mucoromycota</taxon>
        <taxon>Mucoromycotina</taxon>
        <taxon>Mucoromycetes</taxon>
        <taxon>Mucorales</taxon>
        <taxon>Mucorineae</taxon>
        <taxon>Mucoraceae</taxon>
        <taxon>Apophysomyces</taxon>
    </lineage>
</organism>